<protein>
    <submittedName>
        <fullName evidence="4">50S ribosomal protein L33</fullName>
    </submittedName>
</protein>
<name>A0A5C0F4Y6_NITAL</name>
<evidence type="ECO:0000313" key="4">
    <source>
        <dbReference type="EMBL" id="QEI59585.1"/>
    </source>
</evidence>
<proteinExistence type="inferred from homology"/>
<geneLocation type="plastid" evidence="4"/>
<evidence type="ECO:0000256" key="1">
    <source>
        <dbReference type="ARBA" id="ARBA00007596"/>
    </source>
</evidence>
<keyword evidence="4" id="KW-0934">Plastid</keyword>
<dbReference type="InterPro" id="IPR001705">
    <property type="entry name" value="Ribosomal_bL33"/>
</dbReference>
<dbReference type="GO" id="GO:0006412">
    <property type="term" value="P:translation"/>
    <property type="evidence" value="ECO:0007669"/>
    <property type="project" value="InterPro"/>
</dbReference>
<dbReference type="GeneID" id="41826800"/>
<dbReference type="Gene3D" id="2.20.28.120">
    <property type="entry name" value="Ribosomal protein L33"/>
    <property type="match status" value="1"/>
</dbReference>
<dbReference type="PANTHER" id="PTHR43168:SF2">
    <property type="entry name" value="LARGE RIBOSOMAL SUBUNIT PROTEIN BL33C"/>
    <property type="match status" value="1"/>
</dbReference>
<accession>A0A5C0F4Y6</accession>
<dbReference type="GO" id="GO:0005737">
    <property type="term" value="C:cytoplasm"/>
    <property type="evidence" value="ECO:0007669"/>
    <property type="project" value="UniProtKB-ARBA"/>
</dbReference>
<dbReference type="InterPro" id="IPR038584">
    <property type="entry name" value="Ribosomal_bL33_sf"/>
</dbReference>
<dbReference type="NCBIfam" id="NF001764">
    <property type="entry name" value="PRK00504.1"/>
    <property type="match status" value="1"/>
</dbReference>
<dbReference type="PANTHER" id="PTHR43168">
    <property type="entry name" value="50S RIBOSOMAL PROTEIN L33, CHLOROPLASTIC"/>
    <property type="match status" value="1"/>
</dbReference>
<dbReference type="RefSeq" id="YP_009695278.1">
    <property type="nucleotide sequence ID" value="NC_044785.1"/>
</dbReference>
<dbReference type="GO" id="GO:0005840">
    <property type="term" value="C:ribosome"/>
    <property type="evidence" value="ECO:0007669"/>
    <property type="project" value="UniProtKB-KW"/>
</dbReference>
<reference evidence="4" key="1">
    <citation type="submission" date="2019-06" db="EMBL/GenBank/DDBJ databases">
        <authorList>
            <person name="Grosvenor D.A."/>
            <person name="Keepers K.G."/>
            <person name="Pogoda C.S."/>
            <person name="Kane N.C."/>
            <person name="Kociolek J.P."/>
        </authorList>
    </citation>
    <scope>NUCLEOTIDE SEQUENCE</scope>
</reference>
<sequence>MKKRKRIRSLVTLECVECYSNIKKRSLGISRYLTQKNRLNNPERLNLKKYCKYCNKSSLHKELK</sequence>
<dbReference type="NCBIfam" id="TIGR01023">
    <property type="entry name" value="rpmG_bact"/>
    <property type="match status" value="1"/>
</dbReference>
<evidence type="ECO:0000256" key="3">
    <source>
        <dbReference type="ARBA" id="ARBA00023274"/>
    </source>
</evidence>
<gene>
    <name evidence="4" type="primary">rpl33</name>
</gene>
<dbReference type="NCBIfam" id="NF001860">
    <property type="entry name" value="PRK00595.1"/>
    <property type="match status" value="1"/>
</dbReference>
<dbReference type="SUPFAM" id="SSF57829">
    <property type="entry name" value="Zn-binding ribosomal proteins"/>
    <property type="match status" value="1"/>
</dbReference>
<keyword evidence="3" id="KW-0687">Ribonucleoprotein</keyword>
<comment type="similarity">
    <text evidence="1">Belongs to the bacterial ribosomal protein bL33 family.</text>
</comment>
<dbReference type="HAMAP" id="MF_00294">
    <property type="entry name" value="Ribosomal_bL33"/>
    <property type="match status" value="1"/>
</dbReference>
<organism evidence="4">
    <name type="scientific">Nitzschia alba</name>
    <name type="common">Marine diatom</name>
    <dbReference type="NCBI Taxonomy" id="2858"/>
    <lineage>
        <taxon>Eukaryota</taxon>
        <taxon>Sar</taxon>
        <taxon>Stramenopiles</taxon>
        <taxon>Ochrophyta</taxon>
        <taxon>Bacillariophyta</taxon>
        <taxon>Bacillariophyceae</taxon>
        <taxon>Bacillariophycidae</taxon>
        <taxon>Bacillariales</taxon>
        <taxon>Bacillariaceae</taxon>
        <taxon>Nitzschia</taxon>
    </lineage>
</organism>
<dbReference type="InterPro" id="IPR011332">
    <property type="entry name" value="Ribosomal_zn-bd"/>
</dbReference>
<dbReference type="GO" id="GO:0003735">
    <property type="term" value="F:structural constituent of ribosome"/>
    <property type="evidence" value="ECO:0007669"/>
    <property type="project" value="InterPro"/>
</dbReference>
<dbReference type="Pfam" id="PF00471">
    <property type="entry name" value="Ribosomal_L33"/>
    <property type="match status" value="1"/>
</dbReference>
<dbReference type="GO" id="GO:1990904">
    <property type="term" value="C:ribonucleoprotein complex"/>
    <property type="evidence" value="ECO:0007669"/>
    <property type="project" value="UniProtKB-KW"/>
</dbReference>
<dbReference type="EMBL" id="MN065498">
    <property type="protein sequence ID" value="QEI59585.1"/>
    <property type="molecule type" value="Genomic_DNA"/>
</dbReference>
<evidence type="ECO:0000256" key="2">
    <source>
        <dbReference type="ARBA" id="ARBA00022980"/>
    </source>
</evidence>
<dbReference type="AlphaFoldDB" id="A0A5C0F4Y6"/>
<keyword evidence="2 4" id="KW-0689">Ribosomal protein</keyword>